<evidence type="ECO:0000256" key="2">
    <source>
        <dbReference type="ARBA" id="ARBA00004236"/>
    </source>
</evidence>
<evidence type="ECO:0000256" key="3">
    <source>
        <dbReference type="ARBA" id="ARBA00012438"/>
    </source>
</evidence>
<keyword evidence="8 11" id="KW-1133">Transmembrane helix</keyword>
<dbReference type="SMART" id="SM00388">
    <property type="entry name" value="HisKA"/>
    <property type="match status" value="1"/>
</dbReference>
<dbReference type="CDD" id="cd06225">
    <property type="entry name" value="HAMP"/>
    <property type="match status" value="1"/>
</dbReference>
<dbReference type="Proteomes" id="UP001597368">
    <property type="component" value="Unassembled WGS sequence"/>
</dbReference>
<dbReference type="EC" id="2.7.13.3" evidence="3"/>
<evidence type="ECO:0000256" key="9">
    <source>
        <dbReference type="ARBA" id="ARBA00023012"/>
    </source>
</evidence>
<comment type="catalytic activity">
    <reaction evidence="1">
        <text>ATP + protein L-histidine = ADP + protein N-phospho-L-histidine.</text>
        <dbReference type="EC" id="2.7.13.3"/>
    </reaction>
</comment>
<keyword evidence="7 14" id="KW-0418">Kinase</keyword>
<dbReference type="Gene3D" id="3.30.565.10">
    <property type="entry name" value="Histidine kinase-like ATPase, C-terminal domain"/>
    <property type="match status" value="1"/>
</dbReference>
<dbReference type="Pfam" id="PF00672">
    <property type="entry name" value="HAMP"/>
    <property type="match status" value="1"/>
</dbReference>
<sequence>MLTTWSVRRRLTLITGLTALMGCLAAAVVITLLTNVALKEYRTGQAAAAGRRVAFNVESSAPGQLKPLTATEEVELIQVADDHGRVRQASARLLGKPLLLHAPATGDDGRVDTTVCTNQVPGEHCLIAVAYRVKVGDGFWMVYSYVPAVPWYIHPLYILGAALIVLLLAGMATVGAWFTVRRALAPVKTIKNELAEITSTDLGRRVPPSRHRDEISDLAETVNQTLDRLEAAVEQQRRFASDASHDLRSPLTAMRAQVEEAILYPDDVDWTHTSKALLAGIDRLQAIVTDLLTLSRLDSGAPGAKEPVDLGALVAEELERRPRCKEIVRSLEHDVMVTGDRLRLVRLLTNLLDNAERHAETTISVSVRTAGSDAVLEVLDDGAGIAPDQREIVFRRFTRLDASRNRDAGGTGLGLPIAREIAKAHGGTLKIADSPSGARFVLHLPLRNGYHG</sequence>
<dbReference type="InterPro" id="IPR003594">
    <property type="entry name" value="HATPase_dom"/>
</dbReference>
<dbReference type="InterPro" id="IPR005467">
    <property type="entry name" value="His_kinase_dom"/>
</dbReference>
<dbReference type="PANTHER" id="PTHR45436:SF5">
    <property type="entry name" value="SENSOR HISTIDINE KINASE TRCS"/>
    <property type="match status" value="1"/>
</dbReference>
<accession>A0ABW4SX95</accession>
<dbReference type="InterPro" id="IPR003660">
    <property type="entry name" value="HAMP_dom"/>
</dbReference>
<dbReference type="SMART" id="SM00304">
    <property type="entry name" value="HAMP"/>
    <property type="match status" value="1"/>
</dbReference>
<evidence type="ECO:0000256" key="6">
    <source>
        <dbReference type="ARBA" id="ARBA00022692"/>
    </source>
</evidence>
<feature type="transmembrane region" description="Helical" evidence="11">
    <location>
        <begin position="12"/>
        <end position="33"/>
    </location>
</feature>
<evidence type="ECO:0000313" key="15">
    <source>
        <dbReference type="Proteomes" id="UP001597368"/>
    </source>
</evidence>
<evidence type="ECO:0000256" key="10">
    <source>
        <dbReference type="ARBA" id="ARBA00023136"/>
    </source>
</evidence>
<organism evidence="14 15">
    <name type="scientific">Nonomuraea mangrovi</name>
    <dbReference type="NCBI Taxonomy" id="2316207"/>
    <lineage>
        <taxon>Bacteria</taxon>
        <taxon>Bacillati</taxon>
        <taxon>Actinomycetota</taxon>
        <taxon>Actinomycetes</taxon>
        <taxon>Streptosporangiales</taxon>
        <taxon>Streptosporangiaceae</taxon>
        <taxon>Nonomuraea</taxon>
    </lineage>
</organism>
<dbReference type="CDD" id="cd00082">
    <property type="entry name" value="HisKA"/>
    <property type="match status" value="1"/>
</dbReference>
<dbReference type="Pfam" id="PF02518">
    <property type="entry name" value="HATPase_c"/>
    <property type="match status" value="1"/>
</dbReference>
<dbReference type="InterPro" id="IPR050428">
    <property type="entry name" value="TCS_sensor_his_kinase"/>
</dbReference>
<dbReference type="Gene3D" id="6.10.340.10">
    <property type="match status" value="1"/>
</dbReference>
<evidence type="ECO:0000256" key="7">
    <source>
        <dbReference type="ARBA" id="ARBA00022777"/>
    </source>
</evidence>
<reference evidence="15" key="1">
    <citation type="journal article" date="2019" name="Int. J. Syst. Evol. Microbiol.">
        <title>The Global Catalogue of Microorganisms (GCM) 10K type strain sequencing project: providing services to taxonomists for standard genome sequencing and annotation.</title>
        <authorList>
            <consortium name="The Broad Institute Genomics Platform"/>
            <consortium name="The Broad Institute Genome Sequencing Center for Infectious Disease"/>
            <person name="Wu L."/>
            <person name="Ma J."/>
        </authorList>
    </citation>
    <scope>NUCLEOTIDE SEQUENCE [LARGE SCALE GENOMIC DNA]</scope>
    <source>
        <strain evidence="15">ICMP 6774ER</strain>
    </source>
</reference>
<evidence type="ECO:0000259" key="13">
    <source>
        <dbReference type="PROSITE" id="PS50885"/>
    </source>
</evidence>
<dbReference type="GO" id="GO:0016301">
    <property type="term" value="F:kinase activity"/>
    <property type="evidence" value="ECO:0007669"/>
    <property type="project" value="UniProtKB-KW"/>
</dbReference>
<evidence type="ECO:0000259" key="12">
    <source>
        <dbReference type="PROSITE" id="PS50109"/>
    </source>
</evidence>
<dbReference type="PROSITE" id="PS50109">
    <property type="entry name" value="HIS_KIN"/>
    <property type="match status" value="1"/>
</dbReference>
<evidence type="ECO:0000256" key="4">
    <source>
        <dbReference type="ARBA" id="ARBA00022553"/>
    </source>
</evidence>
<dbReference type="PANTHER" id="PTHR45436">
    <property type="entry name" value="SENSOR HISTIDINE KINASE YKOH"/>
    <property type="match status" value="1"/>
</dbReference>
<name>A0ABW4SX95_9ACTN</name>
<evidence type="ECO:0000256" key="8">
    <source>
        <dbReference type="ARBA" id="ARBA00022989"/>
    </source>
</evidence>
<feature type="domain" description="HAMP" evidence="13">
    <location>
        <begin position="181"/>
        <end position="234"/>
    </location>
</feature>
<keyword evidence="5" id="KW-0808">Transferase</keyword>
<evidence type="ECO:0000313" key="14">
    <source>
        <dbReference type="EMBL" id="MFD1933808.1"/>
    </source>
</evidence>
<dbReference type="InterPro" id="IPR003661">
    <property type="entry name" value="HisK_dim/P_dom"/>
</dbReference>
<evidence type="ECO:0000256" key="1">
    <source>
        <dbReference type="ARBA" id="ARBA00000085"/>
    </source>
</evidence>
<dbReference type="EMBL" id="JBHUFV010000033">
    <property type="protein sequence ID" value="MFD1933808.1"/>
    <property type="molecule type" value="Genomic_DNA"/>
</dbReference>
<keyword evidence="6 11" id="KW-0812">Transmembrane</keyword>
<keyword evidence="4" id="KW-0597">Phosphoprotein</keyword>
<dbReference type="InterPro" id="IPR036890">
    <property type="entry name" value="HATPase_C_sf"/>
</dbReference>
<dbReference type="InterPro" id="IPR004358">
    <property type="entry name" value="Sig_transdc_His_kin-like_C"/>
</dbReference>
<dbReference type="Pfam" id="PF00512">
    <property type="entry name" value="HisKA"/>
    <property type="match status" value="1"/>
</dbReference>
<protein>
    <recommendedName>
        <fullName evidence="3">histidine kinase</fullName>
        <ecNumber evidence="3">2.7.13.3</ecNumber>
    </recommendedName>
</protein>
<keyword evidence="10 11" id="KW-0472">Membrane</keyword>
<dbReference type="Gene3D" id="1.10.287.130">
    <property type="match status" value="1"/>
</dbReference>
<comment type="subcellular location">
    <subcellularLocation>
        <location evidence="2">Cell membrane</location>
    </subcellularLocation>
</comment>
<keyword evidence="15" id="KW-1185">Reference proteome</keyword>
<feature type="transmembrane region" description="Helical" evidence="11">
    <location>
        <begin position="156"/>
        <end position="180"/>
    </location>
</feature>
<dbReference type="InterPro" id="IPR036097">
    <property type="entry name" value="HisK_dim/P_sf"/>
</dbReference>
<comment type="caution">
    <text evidence="14">The sequence shown here is derived from an EMBL/GenBank/DDBJ whole genome shotgun (WGS) entry which is preliminary data.</text>
</comment>
<evidence type="ECO:0000256" key="5">
    <source>
        <dbReference type="ARBA" id="ARBA00022679"/>
    </source>
</evidence>
<proteinExistence type="predicted"/>
<dbReference type="SUPFAM" id="SSF55874">
    <property type="entry name" value="ATPase domain of HSP90 chaperone/DNA topoisomerase II/histidine kinase"/>
    <property type="match status" value="1"/>
</dbReference>
<dbReference type="SMART" id="SM00387">
    <property type="entry name" value="HATPase_c"/>
    <property type="match status" value="1"/>
</dbReference>
<keyword evidence="9" id="KW-0902">Two-component regulatory system</keyword>
<dbReference type="PROSITE" id="PS50885">
    <property type="entry name" value="HAMP"/>
    <property type="match status" value="1"/>
</dbReference>
<gene>
    <name evidence="14" type="ORF">ACFSKW_20305</name>
</gene>
<feature type="domain" description="Histidine kinase" evidence="12">
    <location>
        <begin position="242"/>
        <end position="448"/>
    </location>
</feature>
<evidence type="ECO:0000256" key="11">
    <source>
        <dbReference type="SAM" id="Phobius"/>
    </source>
</evidence>
<dbReference type="PRINTS" id="PR00344">
    <property type="entry name" value="BCTRLSENSOR"/>
</dbReference>
<dbReference type="SUPFAM" id="SSF158472">
    <property type="entry name" value="HAMP domain-like"/>
    <property type="match status" value="1"/>
</dbReference>
<dbReference type="SUPFAM" id="SSF47384">
    <property type="entry name" value="Homodimeric domain of signal transducing histidine kinase"/>
    <property type="match status" value="1"/>
</dbReference>
<dbReference type="RefSeq" id="WP_379573847.1">
    <property type="nucleotide sequence ID" value="NZ_JBHUFV010000033.1"/>
</dbReference>